<comment type="caution">
    <text evidence="2">The sequence shown here is derived from an EMBL/GenBank/DDBJ whole genome shotgun (WGS) entry which is preliminary data.</text>
</comment>
<sequence>MLAILVRETDKGLAMAEGLIVLVSWMLSAALLFVIVYWAVRLAIRHERRREPTLHERVTAERAAQRLEWAEREARRQDAELDEP</sequence>
<accession>A0A852V0V9</accession>
<dbReference type="AlphaFoldDB" id="A0A852V0V9"/>
<evidence type="ECO:0000256" key="1">
    <source>
        <dbReference type="SAM" id="Phobius"/>
    </source>
</evidence>
<gene>
    <name evidence="2" type="ORF">HDA43_003182</name>
</gene>
<dbReference type="Proteomes" id="UP000576393">
    <property type="component" value="Unassembled WGS sequence"/>
</dbReference>
<keyword evidence="1" id="KW-0812">Transmembrane</keyword>
<evidence type="ECO:0000313" key="3">
    <source>
        <dbReference type="Proteomes" id="UP000576393"/>
    </source>
</evidence>
<dbReference type="EMBL" id="JACCCO010000001">
    <property type="protein sequence ID" value="NYF41023.1"/>
    <property type="molecule type" value="Genomic_DNA"/>
</dbReference>
<keyword evidence="3" id="KW-1185">Reference proteome</keyword>
<evidence type="ECO:0000313" key="2">
    <source>
        <dbReference type="EMBL" id="NYF41023.1"/>
    </source>
</evidence>
<organism evidence="2 3">
    <name type="scientific">Streptosporangium sandarakinum</name>
    <dbReference type="NCBI Taxonomy" id="1260955"/>
    <lineage>
        <taxon>Bacteria</taxon>
        <taxon>Bacillati</taxon>
        <taxon>Actinomycetota</taxon>
        <taxon>Actinomycetes</taxon>
        <taxon>Streptosporangiales</taxon>
        <taxon>Streptosporangiaceae</taxon>
        <taxon>Streptosporangium</taxon>
    </lineage>
</organism>
<feature type="transmembrane region" description="Helical" evidence="1">
    <location>
        <begin position="20"/>
        <end position="40"/>
    </location>
</feature>
<protein>
    <submittedName>
        <fullName evidence="2">Uncharacterized protein</fullName>
    </submittedName>
</protein>
<name>A0A852V0V9_9ACTN</name>
<keyword evidence="1" id="KW-1133">Transmembrane helix</keyword>
<dbReference type="RefSeq" id="WP_179821436.1">
    <property type="nucleotide sequence ID" value="NZ_JACCCO010000001.1"/>
</dbReference>
<keyword evidence="1" id="KW-0472">Membrane</keyword>
<reference evidence="2 3" key="1">
    <citation type="submission" date="2020-07" db="EMBL/GenBank/DDBJ databases">
        <title>Sequencing the genomes of 1000 actinobacteria strains.</title>
        <authorList>
            <person name="Klenk H.-P."/>
        </authorList>
    </citation>
    <scope>NUCLEOTIDE SEQUENCE [LARGE SCALE GENOMIC DNA]</scope>
    <source>
        <strain evidence="2 3">DSM 45763</strain>
    </source>
</reference>
<proteinExistence type="predicted"/>